<dbReference type="Pfam" id="PF21365">
    <property type="entry name" value="Glyco_hydro_31_3rd"/>
    <property type="match status" value="1"/>
</dbReference>
<keyword evidence="2 4" id="KW-0378">Hydrolase</keyword>
<dbReference type="Pfam" id="PF13802">
    <property type="entry name" value="Gal_mutarotas_2"/>
    <property type="match status" value="1"/>
</dbReference>
<gene>
    <name evidence="9" type="ORF">FD02_GL001828</name>
</gene>
<evidence type="ECO:0000256" key="3">
    <source>
        <dbReference type="ARBA" id="ARBA00023295"/>
    </source>
</evidence>
<dbReference type="Gene3D" id="2.60.40.1180">
    <property type="entry name" value="Golgi alpha-mannosidase II"/>
    <property type="match status" value="2"/>
</dbReference>
<evidence type="ECO:0000256" key="1">
    <source>
        <dbReference type="ARBA" id="ARBA00007806"/>
    </source>
</evidence>
<dbReference type="InterPro" id="IPR048395">
    <property type="entry name" value="Glyco_hydro_31_C"/>
</dbReference>
<evidence type="ECO:0000259" key="5">
    <source>
        <dbReference type="Pfam" id="PF01055"/>
    </source>
</evidence>
<organism evidence="9 10">
    <name type="scientific">Lacticaseibacillus nasuensis JCM 17158</name>
    <dbReference type="NCBI Taxonomy" id="1291734"/>
    <lineage>
        <taxon>Bacteria</taxon>
        <taxon>Bacillati</taxon>
        <taxon>Bacillota</taxon>
        <taxon>Bacilli</taxon>
        <taxon>Lactobacillales</taxon>
        <taxon>Lactobacillaceae</taxon>
        <taxon>Lacticaseibacillus</taxon>
    </lineage>
</organism>
<keyword evidence="10" id="KW-1185">Reference proteome</keyword>
<dbReference type="SUPFAM" id="SSF51011">
    <property type="entry name" value="Glycosyl hydrolase domain"/>
    <property type="match status" value="1"/>
</dbReference>
<proteinExistence type="inferred from homology"/>
<dbReference type="CDD" id="cd14752">
    <property type="entry name" value="GH31_N"/>
    <property type="match status" value="1"/>
</dbReference>
<name>A0A0R1K1F7_9LACO</name>
<dbReference type="AlphaFoldDB" id="A0A0R1K1F7"/>
<protein>
    <submittedName>
        <fullName evidence="9">Glycosyl hydrolase, family 31</fullName>
    </submittedName>
</protein>
<dbReference type="CDD" id="cd06604">
    <property type="entry name" value="GH31_glucosidase_II_MalA"/>
    <property type="match status" value="1"/>
</dbReference>
<evidence type="ECO:0000256" key="2">
    <source>
        <dbReference type="ARBA" id="ARBA00022801"/>
    </source>
</evidence>
<comment type="caution">
    <text evidence="9">The sequence shown here is derived from an EMBL/GenBank/DDBJ whole genome shotgun (WGS) entry which is preliminary data.</text>
</comment>
<dbReference type="PROSITE" id="PS00129">
    <property type="entry name" value="GLYCOSYL_HYDROL_F31_1"/>
    <property type="match status" value="1"/>
</dbReference>
<evidence type="ECO:0000256" key="4">
    <source>
        <dbReference type="RuleBase" id="RU361185"/>
    </source>
</evidence>
<dbReference type="GO" id="GO:0005975">
    <property type="term" value="P:carbohydrate metabolic process"/>
    <property type="evidence" value="ECO:0007669"/>
    <property type="project" value="InterPro"/>
</dbReference>
<feature type="domain" description="Glycosyl hydrolase family 31 C-terminal" evidence="8">
    <location>
        <begin position="574"/>
        <end position="658"/>
    </location>
</feature>
<dbReference type="SUPFAM" id="SSF74650">
    <property type="entry name" value="Galactose mutarotase-like"/>
    <property type="match status" value="1"/>
</dbReference>
<evidence type="ECO:0000313" key="10">
    <source>
        <dbReference type="Proteomes" id="UP000051804"/>
    </source>
</evidence>
<dbReference type="PANTHER" id="PTHR22762:SF166">
    <property type="entry name" value="ALPHA-GLUCOSIDASE"/>
    <property type="match status" value="1"/>
</dbReference>
<keyword evidence="3 4" id="KW-0326">Glycosidase</keyword>
<reference evidence="9 10" key="1">
    <citation type="journal article" date="2015" name="Genome Announc.">
        <title>Expanding the biotechnology potential of lactobacilli through comparative genomics of 213 strains and associated genera.</title>
        <authorList>
            <person name="Sun Z."/>
            <person name="Harris H.M."/>
            <person name="McCann A."/>
            <person name="Guo C."/>
            <person name="Argimon S."/>
            <person name="Zhang W."/>
            <person name="Yang X."/>
            <person name="Jeffery I.B."/>
            <person name="Cooney J.C."/>
            <person name="Kagawa T.F."/>
            <person name="Liu W."/>
            <person name="Song Y."/>
            <person name="Salvetti E."/>
            <person name="Wrobel A."/>
            <person name="Rasinkangas P."/>
            <person name="Parkhill J."/>
            <person name="Rea M.C."/>
            <person name="O'Sullivan O."/>
            <person name="Ritari J."/>
            <person name="Douillard F.P."/>
            <person name="Paul Ross R."/>
            <person name="Yang R."/>
            <person name="Briner A.E."/>
            <person name="Felis G.E."/>
            <person name="de Vos W.M."/>
            <person name="Barrangou R."/>
            <person name="Klaenhammer T.R."/>
            <person name="Caufield P.W."/>
            <person name="Cui Y."/>
            <person name="Zhang H."/>
            <person name="O'Toole P.W."/>
        </authorList>
    </citation>
    <scope>NUCLEOTIDE SEQUENCE [LARGE SCALE GENOMIC DNA]</scope>
    <source>
        <strain evidence="9 10">JCM 17158</strain>
    </source>
</reference>
<dbReference type="InterPro" id="IPR033403">
    <property type="entry name" value="DUF5110"/>
</dbReference>
<dbReference type="Gene3D" id="2.60.40.1760">
    <property type="entry name" value="glycosyl hydrolase (family 31)"/>
    <property type="match status" value="1"/>
</dbReference>
<dbReference type="Proteomes" id="UP000051804">
    <property type="component" value="Unassembled WGS sequence"/>
</dbReference>
<dbReference type="Pfam" id="PF01055">
    <property type="entry name" value="Glyco_hydro_31_2nd"/>
    <property type="match status" value="1"/>
</dbReference>
<dbReference type="STRING" id="1291734.FD02_GL001828"/>
<dbReference type="SUPFAM" id="SSF51445">
    <property type="entry name" value="(Trans)glycosidases"/>
    <property type="match status" value="1"/>
</dbReference>
<dbReference type="InterPro" id="IPR013780">
    <property type="entry name" value="Glyco_hydro_b"/>
</dbReference>
<dbReference type="InterPro" id="IPR011013">
    <property type="entry name" value="Gal_mutarotase_sf_dom"/>
</dbReference>
<sequence length="757" mass="84521">MFEQTGQSFAVPNAGLRISFITAEIVRVQSLQAPGRASVAVLPKREQTTPITVTQGETLTLASSALTIRVDAAGHVDAYDSVGTPLVIDYRGEMTPLKRDMDAAKSALVEAEGHSLPAAPAAAKLQVVKQLRADEHFYGLGDKTGWLDKRGYVYDNWNTDDGRPHLEDITRLYKSIPFLLGLVHDRAYGLFFDNPYPSHFDLGKESSAYFYYSAAGGELNYYIIGGAGLTDVVRNYTYLTGRTPLPQKWTLGYQQSRFSYETEGAVRDVATHLRELHLPADAIHLDIDYMDGFRVFTVDSHKFPDMKKLTADLLNVGLKTVTIIDPGVKVDPDYAIYKEGIKQHAFATTPKGEVYVNQVWPGDAVYPDFGQSRVRRWWAKNQQILTDLGVSGVWNDMNEPASFRGELPDDTVFSDDDEPSTALAMHNQYAHNMDQATFEGLREQTGKRPFVITRAAYAGTQRYSTVWTGDNRSSWSNLQLLIPQLCNLGLSGFAIAGTDIGGFLGDTTAELLVRWLEAGLFSPLLRNHSCAGTRMQEPWQFDEQTLDLYRQNLQLRYQLIDYLYDLLEAGTRTGLPVMRPLVLHYPDDPQVTDLSSEYLVGQQLLVAPVLMPGETARSVYFPAGDWLDFTTGKHYAGRQTALVQAPLGHLPLFVHADTLLPLRPASEWVDPTTETTLTFKLFGSRGECEHYQDNGSDYAYQQGAYNRYLVKVNATGQASVTFLHRGVTPYQHVTVQTPTQTLQFQLNAAGNQYELVR</sequence>
<feature type="domain" description="Glycoside hydrolase family 31 TIM barrel" evidence="5">
    <location>
        <begin position="243"/>
        <end position="566"/>
    </location>
</feature>
<dbReference type="InterPro" id="IPR000322">
    <property type="entry name" value="Glyco_hydro_31_TIM"/>
</dbReference>
<evidence type="ECO:0000259" key="8">
    <source>
        <dbReference type="Pfam" id="PF21365"/>
    </source>
</evidence>
<feature type="domain" description="Glycoside hydrolase family 31 N-terminal" evidence="6">
    <location>
        <begin position="16"/>
        <end position="201"/>
    </location>
</feature>
<evidence type="ECO:0000259" key="7">
    <source>
        <dbReference type="Pfam" id="PF17137"/>
    </source>
</evidence>
<dbReference type="GO" id="GO:0004553">
    <property type="term" value="F:hydrolase activity, hydrolyzing O-glycosyl compounds"/>
    <property type="evidence" value="ECO:0007669"/>
    <property type="project" value="InterPro"/>
</dbReference>
<dbReference type="EMBL" id="AZDJ01000003">
    <property type="protein sequence ID" value="KRK73994.1"/>
    <property type="molecule type" value="Genomic_DNA"/>
</dbReference>
<dbReference type="PATRIC" id="fig|1291734.4.peg.1877"/>
<dbReference type="OrthoDB" id="176168at2"/>
<evidence type="ECO:0000313" key="9">
    <source>
        <dbReference type="EMBL" id="KRK73994.1"/>
    </source>
</evidence>
<accession>A0A0R1K1F7</accession>
<dbReference type="PANTHER" id="PTHR22762">
    <property type="entry name" value="ALPHA-GLUCOSIDASE"/>
    <property type="match status" value="1"/>
</dbReference>
<dbReference type="InterPro" id="IPR017853">
    <property type="entry name" value="GH"/>
</dbReference>
<dbReference type="RefSeq" id="WP_056950337.1">
    <property type="nucleotide sequence ID" value="NZ_AZDJ01000003.1"/>
</dbReference>
<comment type="similarity">
    <text evidence="1 4">Belongs to the glycosyl hydrolase 31 family.</text>
</comment>
<dbReference type="Gene3D" id="3.20.20.80">
    <property type="entry name" value="Glycosidases"/>
    <property type="match status" value="1"/>
</dbReference>
<evidence type="ECO:0000259" key="6">
    <source>
        <dbReference type="Pfam" id="PF13802"/>
    </source>
</evidence>
<dbReference type="Pfam" id="PF17137">
    <property type="entry name" value="DUF5110"/>
    <property type="match status" value="1"/>
</dbReference>
<dbReference type="GO" id="GO:0030246">
    <property type="term" value="F:carbohydrate binding"/>
    <property type="evidence" value="ECO:0007669"/>
    <property type="project" value="InterPro"/>
</dbReference>
<dbReference type="InterPro" id="IPR025887">
    <property type="entry name" value="Glyco_hydro_31_N_dom"/>
</dbReference>
<feature type="domain" description="DUF5110" evidence="7">
    <location>
        <begin position="676"/>
        <end position="722"/>
    </location>
</feature>
<dbReference type="InterPro" id="IPR030458">
    <property type="entry name" value="Glyco_hydro_31_AS"/>
</dbReference>